<dbReference type="GO" id="GO:0005737">
    <property type="term" value="C:cytoplasm"/>
    <property type="evidence" value="ECO:0007669"/>
    <property type="project" value="UniProtKB-SubCell"/>
</dbReference>
<keyword evidence="8 9" id="KW-0342">GTP-binding</keyword>
<dbReference type="GO" id="GO:0003924">
    <property type="term" value="F:GTPase activity"/>
    <property type="evidence" value="ECO:0007669"/>
    <property type="project" value="UniProtKB-UniRule"/>
</dbReference>
<feature type="domain" description="OBG-type G" evidence="10">
    <location>
        <begin position="161"/>
        <end position="333"/>
    </location>
</feature>
<keyword evidence="14" id="KW-1185">Reference proteome</keyword>
<dbReference type="InterPro" id="IPR031167">
    <property type="entry name" value="G_OBG"/>
</dbReference>
<dbReference type="Gene3D" id="2.70.210.12">
    <property type="entry name" value="GTP1/OBG domain"/>
    <property type="match status" value="1"/>
</dbReference>
<evidence type="ECO:0000313" key="13">
    <source>
        <dbReference type="EMBL" id="QCI58093.1"/>
    </source>
</evidence>
<dbReference type="PANTHER" id="PTHR11702:SF31">
    <property type="entry name" value="MITOCHONDRIAL RIBOSOME-ASSOCIATED GTPASE 2"/>
    <property type="match status" value="1"/>
</dbReference>
<evidence type="ECO:0000259" key="12">
    <source>
        <dbReference type="PROSITE" id="PS51883"/>
    </source>
</evidence>
<dbReference type="InterPro" id="IPR015349">
    <property type="entry name" value="OCT_dom"/>
</dbReference>
<feature type="binding site" evidence="9">
    <location>
        <begin position="284"/>
        <end position="287"/>
    </location>
    <ligand>
        <name>GTP</name>
        <dbReference type="ChEBI" id="CHEBI:37565"/>
    </ligand>
</feature>
<dbReference type="InterPro" id="IPR006073">
    <property type="entry name" value="GTP-bd"/>
</dbReference>
<dbReference type="PROSITE" id="PS51881">
    <property type="entry name" value="OCT"/>
    <property type="match status" value="1"/>
</dbReference>
<dbReference type="Pfam" id="PF09269">
    <property type="entry name" value="DUF1967"/>
    <property type="match status" value="1"/>
</dbReference>
<keyword evidence="6 9" id="KW-0378">Hydrolase</keyword>
<evidence type="ECO:0000256" key="8">
    <source>
        <dbReference type="ARBA" id="ARBA00023134"/>
    </source>
</evidence>
<dbReference type="GO" id="GO:0005525">
    <property type="term" value="F:GTP binding"/>
    <property type="evidence" value="ECO:0007669"/>
    <property type="project" value="UniProtKB-UniRule"/>
</dbReference>
<evidence type="ECO:0000256" key="5">
    <source>
        <dbReference type="ARBA" id="ARBA00022741"/>
    </source>
</evidence>
<dbReference type="SUPFAM" id="SSF52540">
    <property type="entry name" value="P-loop containing nucleoside triphosphate hydrolases"/>
    <property type="match status" value="1"/>
</dbReference>
<dbReference type="PROSITE" id="PS51710">
    <property type="entry name" value="G_OBG"/>
    <property type="match status" value="1"/>
</dbReference>
<evidence type="ECO:0000259" key="10">
    <source>
        <dbReference type="PROSITE" id="PS51710"/>
    </source>
</evidence>
<feature type="binding site" evidence="9">
    <location>
        <begin position="214"/>
        <end position="217"/>
    </location>
    <ligand>
        <name>GTP</name>
        <dbReference type="ChEBI" id="CHEBI:37565"/>
    </ligand>
</feature>
<feature type="domain" description="Obg" evidence="12">
    <location>
        <begin position="3"/>
        <end position="160"/>
    </location>
</feature>
<proteinExistence type="inferred from homology"/>
<dbReference type="NCBIfam" id="TIGR02729">
    <property type="entry name" value="Obg_CgtA"/>
    <property type="match status" value="1"/>
</dbReference>
<comment type="similarity">
    <text evidence="2 9">Belongs to the TRAFAC class OBG-HflX-like GTPase superfamily. OBG GTPase family.</text>
</comment>
<keyword evidence="3 9" id="KW-0963">Cytoplasm</keyword>
<dbReference type="KEGG" id="obj:EIO64_01675"/>
<keyword evidence="4 9" id="KW-0479">Metal-binding</keyword>
<feature type="binding site" evidence="9">
    <location>
        <begin position="167"/>
        <end position="174"/>
    </location>
    <ligand>
        <name>GTP</name>
        <dbReference type="ChEBI" id="CHEBI:37565"/>
    </ligand>
</feature>
<dbReference type="InterPro" id="IPR036346">
    <property type="entry name" value="GTP-bd_prot_GTP1/OBG_C_sf"/>
</dbReference>
<dbReference type="SUPFAM" id="SSF82051">
    <property type="entry name" value="Obg GTP-binding protein N-terminal domain"/>
    <property type="match status" value="1"/>
</dbReference>
<keyword evidence="7 9" id="KW-0460">Magnesium</keyword>
<dbReference type="InterPro" id="IPR006074">
    <property type="entry name" value="GTP1-OBG_CS"/>
</dbReference>
<dbReference type="InterPro" id="IPR006169">
    <property type="entry name" value="GTP1_OBG_dom"/>
</dbReference>
<dbReference type="GO" id="GO:0000287">
    <property type="term" value="F:magnesium ion binding"/>
    <property type="evidence" value="ECO:0007669"/>
    <property type="project" value="InterPro"/>
</dbReference>
<dbReference type="Proteomes" id="UP000298642">
    <property type="component" value="Chromosome"/>
</dbReference>
<dbReference type="NCBIfam" id="TIGR03595">
    <property type="entry name" value="Obg_CgtA_exten"/>
    <property type="match status" value="1"/>
</dbReference>
<dbReference type="Gene3D" id="3.40.50.300">
    <property type="entry name" value="P-loop containing nucleotide triphosphate hydrolases"/>
    <property type="match status" value="1"/>
</dbReference>
<dbReference type="NCBIfam" id="NF008956">
    <property type="entry name" value="PRK12299.1"/>
    <property type="match status" value="1"/>
</dbReference>
<feature type="binding site" evidence="9">
    <location>
        <position position="194"/>
    </location>
    <ligand>
        <name>Mg(2+)</name>
        <dbReference type="ChEBI" id="CHEBI:18420"/>
    </ligand>
</feature>
<accession>A0A4D7AK66</accession>
<feature type="binding site" evidence="9">
    <location>
        <position position="174"/>
    </location>
    <ligand>
        <name>Mg(2+)</name>
        <dbReference type="ChEBI" id="CHEBI:18420"/>
    </ligand>
</feature>
<evidence type="ECO:0000256" key="2">
    <source>
        <dbReference type="ARBA" id="ARBA00007699"/>
    </source>
</evidence>
<gene>
    <name evidence="13" type="primary">obgE</name>
    <name evidence="9" type="synonym">obg</name>
    <name evidence="13" type="ORF">EIO64_01675</name>
</gene>
<dbReference type="CDD" id="cd01898">
    <property type="entry name" value="Obg"/>
    <property type="match status" value="1"/>
</dbReference>
<dbReference type="InterPro" id="IPR036726">
    <property type="entry name" value="GTP1_OBG_dom_sf"/>
</dbReference>
<dbReference type="InterPro" id="IPR045086">
    <property type="entry name" value="OBG_GTPase"/>
</dbReference>
<dbReference type="GO" id="GO:0042254">
    <property type="term" value="P:ribosome biogenesis"/>
    <property type="evidence" value="ECO:0007669"/>
    <property type="project" value="UniProtKB-UniRule"/>
</dbReference>
<evidence type="ECO:0000256" key="6">
    <source>
        <dbReference type="ARBA" id="ARBA00022801"/>
    </source>
</evidence>
<dbReference type="PROSITE" id="PS00905">
    <property type="entry name" value="GTP1_OBG"/>
    <property type="match status" value="1"/>
</dbReference>
<evidence type="ECO:0000259" key="11">
    <source>
        <dbReference type="PROSITE" id="PS51881"/>
    </source>
</evidence>
<comment type="subcellular location">
    <subcellularLocation>
        <location evidence="9">Cytoplasm</location>
    </subcellularLocation>
</comment>
<evidence type="ECO:0000256" key="7">
    <source>
        <dbReference type="ARBA" id="ARBA00022842"/>
    </source>
</evidence>
<protein>
    <recommendedName>
        <fullName evidence="9">GTPase Obg</fullName>
        <ecNumber evidence="9">3.6.5.-</ecNumber>
    </recommendedName>
    <alternativeName>
        <fullName evidence="9">GTP-binding protein Obg</fullName>
    </alternativeName>
</protein>
<evidence type="ECO:0000256" key="4">
    <source>
        <dbReference type="ARBA" id="ARBA00022723"/>
    </source>
</evidence>
<organism evidence="13 14">
    <name type="scientific">Dysosmobacter welbionis</name>
    <dbReference type="NCBI Taxonomy" id="2093857"/>
    <lineage>
        <taxon>Bacteria</taxon>
        <taxon>Bacillati</taxon>
        <taxon>Bacillota</taxon>
        <taxon>Clostridia</taxon>
        <taxon>Eubacteriales</taxon>
        <taxon>Oscillospiraceae</taxon>
        <taxon>Dysosmobacter</taxon>
    </lineage>
</organism>
<feature type="binding site" evidence="9">
    <location>
        <begin position="192"/>
        <end position="196"/>
    </location>
    <ligand>
        <name>GTP</name>
        <dbReference type="ChEBI" id="CHEBI:37565"/>
    </ligand>
</feature>
<name>A0A4D7AK66_9FIRM</name>
<dbReference type="EC" id="3.6.5.-" evidence="9"/>
<feature type="binding site" evidence="9">
    <location>
        <begin position="314"/>
        <end position="316"/>
    </location>
    <ligand>
        <name>GTP</name>
        <dbReference type="ChEBI" id="CHEBI:37565"/>
    </ligand>
</feature>
<sequence length="428" mass="46663">MATSFIDKARISVRAGNGGNGSVSFHREKYVAAGGPDGGDGGRGGSIILQVDDNMSTLMDFRYKRKYEAGNGADGQGARKTGKDGTDLVIKVPRGTLVRDAETGEIMQDMSGSEPYVLCKGGRGGWGNSHFATPTRQVPRFAKAGLPGEAHDVILELKLLADVGLVGFPNVGKSTLLSVVSKAQPKIANYHFTTLFPNLGVVWVEDGVSFVMADIPGIIEGASEGAGLGHDFLRHVDRCRLLVHVVDVSGSEGRDPVEDFDAINAELKQYSPDLAERPQIVAANKVDILPPDSDNLERLRSHVEALGYTLLEISAAAHQGTRELVKKTAEMLSVLPPVTVYEPEYVPKAPVIDASAPLDIHREDDGTWIVEGPWLRQVMGNVNFADYESRMWFDKVLRDNGFFQKLEEMGIQDGDIVSLYDFEFEYQR</sequence>
<dbReference type="NCBIfam" id="NF008955">
    <property type="entry name" value="PRK12297.1"/>
    <property type="match status" value="1"/>
</dbReference>
<reference evidence="14" key="1">
    <citation type="submission" date="2018-12" db="EMBL/GenBank/DDBJ databases">
        <title>Dusodibacter welbiota gen. nov., sp. nov., isolated from human faeces and emended description of the Oscillibacter genus.</title>
        <authorList>
            <person name="Le Roy T."/>
            <person name="Van der Smissen P."/>
            <person name="Delzenne N."/>
            <person name="Muccioli G."/>
            <person name="Collet J.F."/>
            <person name="Cani P.D."/>
        </authorList>
    </citation>
    <scope>NUCLEOTIDE SEQUENCE [LARGE SCALE GENOMIC DNA]</scope>
    <source>
        <strain evidence="14">J115</strain>
    </source>
</reference>
<dbReference type="HAMAP" id="MF_01454">
    <property type="entry name" value="GTPase_Obg"/>
    <property type="match status" value="1"/>
</dbReference>
<dbReference type="Gene3D" id="3.30.300.350">
    <property type="entry name" value="GTP-binding protein OBG, C-terminal domain"/>
    <property type="match status" value="1"/>
</dbReference>
<dbReference type="PROSITE" id="PS51883">
    <property type="entry name" value="OBG"/>
    <property type="match status" value="1"/>
</dbReference>
<dbReference type="NCBIfam" id="NF008954">
    <property type="entry name" value="PRK12296.1"/>
    <property type="match status" value="1"/>
</dbReference>
<dbReference type="Pfam" id="PF01018">
    <property type="entry name" value="GTP1_OBG"/>
    <property type="match status" value="1"/>
</dbReference>
<dbReference type="SUPFAM" id="SSF102741">
    <property type="entry name" value="Obg GTP-binding protein C-terminal domain"/>
    <property type="match status" value="1"/>
</dbReference>
<dbReference type="EMBL" id="CP034413">
    <property type="protein sequence ID" value="QCI58093.1"/>
    <property type="molecule type" value="Genomic_DNA"/>
</dbReference>
<evidence type="ECO:0000256" key="3">
    <source>
        <dbReference type="ARBA" id="ARBA00022490"/>
    </source>
</evidence>
<feature type="domain" description="OCT" evidence="11">
    <location>
        <begin position="350"/>
        <end position="428"/>
    </location>
</feature>
<evidence type="ECO:0000313" key="14">
    <source>
        <dbReference type="Proteomes" id="UP000298642"/>
    </source>
</evidence>
<dbReference type="InterPro" id="IPR014100">
    <property type="entry name" value="GTP-bd_Obg/CgtA"/>
</dbReference>
<evidence type="ECO:0000256" key="9">
    <source>
        <dbReference type="HAMAP-Rule" id="MF_01454"/>
    </source>
</evidence>
<dbReference type="RefSeq" id="WP_119311147.1">
    <property type="nucleotide sequence ID" value="NZ_CP034413.3"/>
</dbReference>
<dbReference type="InterPro" id="IPR027417">
    <property type="entry name" value="P-loop_NTPase"/>
</dbReference>
<dbReference type="GeneID" id="89523352"/>
<dbReference type="Pfam" id="PF01926">
    <property type="entry name" value="MMR_HSR1"/>
    <property type="match status" value="1"/>
</dbReference>
<keyword evidence="5 9" id="KW-0547">Nucleotide-binding</keyword>
<comment type="cofactor">
    <cofactor evidence="1 9">
        <name>Mg(2+)</name>
        <dbReference type="ChEBI" id="CHEBI:18420"/>
    </cofactor>
</comment>
<dbReference type="PANTHER" id="PTHR11702">
    <property type="entry name" value="DEVELOPMENTALLY REGULATED GTP-BINDING PROTEIN-RELATED"/>
    <property type="match status" value="1"/>
</dbReference>
<dbReference type="FunFam" id="2.70.210.12:FF:000001">
    <property type="entry name" value="GTPase Obg"/>
    <property type="match status" value="1"/>
</dbReference>
<evidence type="ECO:0000256" key="1">
    <source>
        <dbReference type="ARBA" id="ARBA00001946"/>
    </source>
</evidence>
<dbReference type="AlphaFoldDB" id="A0A4D7AK66"/>
<comment type="subunit">
    <text evidence="9">Monomer.</text>
</comment>
<dbReference type="PRINTS" id="PR00326">
    <property type="entry name" value="GTP1OBG"/>
</dbReference>
<comment type="function">
    <text evidence="9">An essential GTPase which binds GTP, GDP and possibly (p)ppGpp with moderate affinity, with high nucleotide exchange rates and a fairly low GTP hydrolysis rate. Plays a role in control of the cell cycle, stress response, ribosome biogenesis and in those bacteria that undergo differentiation, in morphogenesis control.</text>
</comment>